<sequence length="282" mass="29460">MPSRSLRSPPEAPACPQPATRNPQPATRGPPGAGTGPGADPGAGAGQAAEAGPGGRWTVACPAGQAVAGPTHFTSDGNHLLIHLARPHPVREAVERDPDVTFTVIGDCAFIPGPWRAKSGTPPTDTVPTSYYAAVQFTCRAHIVDGPEGKAELLRRRLAHFQPDGDHAPVTVGRPPYGRMLPGIRGLRLQVTEVRAKFKCDDRSPVEQRAPSPAASPDAARASMCPPHGSSTAARTASAPGKPAPHPPYAPRSGFGAVDRCWSTWPCSWESALPMGAEEADR</sequence>
<evidence type="ECO:0000256" key="1">
    <source>
        <dbReference type="SAM" id="MobiDB-lite"/>
    </source>
</evidence>
<organism evidence="2 3">
    <name type="scientific">Streptomyces enissocaesilis</name>
    <dbReference type="NCBI Taxonomy" id="332589"/>
    <lineage>
        <taxon>Bacteria</taxon>
        <taxon>Bacillati</taxon>
        <taxon>Actinomycetota</taxon>
        <taxon>Actinomycetes</taxon>
        <taxon>Kitasatosporales</taxon>
        <taxon>Streptomycetaceae</taxon>
        <taxon>Streptomyces</taxon>
        <taxon>Streptomyces rochei group</taxon>
    </lineage>
</organism>
<accession>A0ABN3X9D5</accession>
<feature type="compositionally biased region" description="Gly residues" evidence="1">
    <location>
        <begin position="31"/>
        <end position="45"/>
    </location>
</feature>
<keyword evidence="3" id="KW-1185">Reference proteome</keyword>
<feature type="compositionally biased region" description="Low complexity" evidence="1">
    <location>
        <begin position="209"/>
        <end position="223"/>
    </location>
</feature>
<proteinExistence type="predicted"/>
<feature type="region of interest" description="Disordered" evidence="1">
    <location>
        <begin position="200"/>
        <end position="250"/>
    </location>
</feature>
<evidence type="ECO:0000313" key="2">
    <source>
        <dbReference type="EMBL" id="GAA2944296.1"/>
    </source>
</evidence>
<dbReference type="Gene3D" id="2.30.110.10">
    <property type="entry name" value="Electron Transport, Fmn-binding Protein, Chain A"/>
    <property type="match status" value="1"/>
</dbReference>
<dbReference type="Proteomes" id="UP001500403">
    <property type="component" value="Unassembled WGS sequence"/>
</dbReference>
<comment type="caution">
    <text evidence="2">The sequence shown here is derived from an EMBL/GenBank/DDBJ whole genome shotgun (WGS) entry which is preliminary data.</text>
</comment>
<dbReference type="RefSeq" id="WP_425577251.1">
    <property type="nucleotide sequence ID" value="NZ_BAAAUD010000034.1"/>
</dbReference>
<gene>
    <name evidence="2" type="ORF">GCM10010446_31960</name>
</gene>
<protein>
    <recommendedName>
        <fullName evidence="4">Transcriptional regulator</fullName>
    </recommendedName>
</protein>
<name>A0ABN3X9D5_9ACTN</name>
<dbReference type="InterPro" id="IPR012349">
    <property type="entry name" value="Split_barrel_FMN-bd"/>
</dbReference>
<evidence type="ECO:0000313" key="3">
    <source>
        <dbReference type="Proteomes" id="UP001500403"/>
    </source>
</evidence>
<feature type="region of interest" description="Disordered" evidence="1">
    <location>
        <begin position="1"/>
        <end position="57"/>
    </location>
</feature>
<reference evidence="2 3" key="1">
    <citation type="journal article" date="2019" name="Int. J. Syst. Evol. Microbiol.">
        <title>The Global Catalogue of Microorganisms (GCM) 10K type strain sequencing project: providing services to taxonomists for standard genome sequencing and annotation.</title>
        <authorList>
            <consortium name="The Broad Institute Genomics Platform"/>
            <consortium name="The Broad Institute Genome Sequencing Center for Infectious Disease"/>
            <person name="Wu L."/>
            <person name="Ma J."/>
        </authorList>
    </citation>
    <scope>NUCLEOTIDE SEQUENCE [LARGE SCALE GENOMIC DNA]</scope>
    <source>
        <strain evidence="2 3">JCM 9088</strain>
    </source>
</reference>
<evidence type="ECO:0008006" key="4">
    <source>
        <dbReference type="Google" id="ProtNLM"/>
    </source>
</evidence>
<dbReference type="EMBL" id="BAAAUD010000034">
    <property type="protein sequence ID" value="GAA2944296.1"/>
    <property type="molecule type" value="Genomic_DNA"/>
</dbReference>
<dbReference type="SUPFAM" id="SSF50475">
    <property type="entry name" value="FMN-binding split barrel"/>
    <property type="match status" value="1"/>
</dbReference>
<dbReference type="Pfam" id="PF04299">
    <property type="entry name" value="FMN_bind_2"/>
    <property type="match status" value="1"/>
</dbReference>
<dbReference type="InterPro" id="IPR007396">
    <property type="entry name" value="TR_PAI2-type"/>
</dbReference>